<dbReference type="Proteomes" id="UP000807306">
    <property type="component" value="Unassembled WGS sequence"/>
</dbReference>
<reference evidence="2" key="1">
    <citation type="submission" date="2020-11" db="EMBL/GenBank/DDBJ databases">
        <authorList>
            <consortium name="DOE Joint Genome Institute"/>
            <person name="Ahrendt S."/>
            <person name="Riley R."/>
            <person name="Andreopoulos W."/>
            <person name="Labutti K."/>
            <person name="Pangilinan J."/>
            <person name="Ruiz-Duenas F.J."/>
            <person name="Barrasa J.M."/>
            <person name="Sanchez-Garcia M."/>
            <person name="Camarero S."/>
            <person name="Miyauchi S."/>
            <person name="Serrano A."/>
            <person name="Linde D."/>
            <person name="Babiker R."/>
            <person name="Drula E."/>
            <person name="Ayuso-Fernandez I."/>
            <person name="Pacheco R."/>
            <person name="Padilla G."/>
            <person name="Ferreira P."/>
            <person name="Barriuso J."/>
            <person name="Kellner H."/>
            <person name="Castanera R."/>
            <person name="Alfaro M."/>
            <person name="Ramirez L."/>
            <person name="Pisabarro A.G."/>
            <person name="Kuo A."/>
            <person name="Tritt A."/>
            <person name="Lipzen A."/>
            <person name="He G."/>
            <person name="Yan M."/>
            <person name="Ng V."/>
            <person name="Cullen D."/>
            <person name="Martin F."/>
            <person name="Rosso M.-N."/>
            <person name="Henrissat B."/>
            <person name="Hibbett D."/>
            <person name="Martinez A.T."/>
            <person name="Grigoriev I.V."/>
        </authorList>
    </citation>
    <scope>NUCLEOTIDE SEQUENCE</scope>
    <source>
        <strain evidence="2">CBS 506.95</strain>
    </source>
</reference>
<dbReference type="EMBL" id="MU157825">
    <property type="protein sequence ID" value="KAF9535027.1"/>
    <property type="molecule type" value="Genomic_DNA"/>
</dbReference>
<evidence type="ECO:0000256" key="1">
    <source>
        <dbReference type="SAM" id="SignalP"/>
    </source>
</evidence>
<name>A0A9P6ETR3_9AGAR</name>
<dbReference type="AlphaFoldDB" id="A0A9P6ETR3"/>
<evidence type="ECO:0008006" key="4">
    <source>
        <dbReference type="Google" id="ProtNLM"/>
    </source>
</evidence>
<feature type="signal peptide" evidence="1">
    <location>
        <begin position="1"/>
        <end position="24"/>
    </location>
</feature>
<accession>A0A9P6ETR3</accession>
<protein>
    <recommendedName>
        <fullName evidence="4">Secreted protein</fullName>
    </recommendedName>
</protein>
<comment type="caution">
    <text evidence="2">The sequence shown here is derived from an EMBL/GenBank/DDBJ whole genome shotgun (WGS) entry which is preliminary data.</text>
</comment>
<gene>
    <name evidence="2" type="ORF">CPB83DRAFT_843360</name>
</gene>
<feature type="chain" id="PRO_5040358111" description="Secreted protein" evidence="1">
    <location>
        <begin position="25"/>
        <end position="78"/>
    </location>
</feature>
<keyword evidence="3" id="KW-1185">Reference proteome</keyword>
<proteinExistence type="predicted"/>
<organism evidence="2 3">
    <name type="scientific">Crepidotus variabilis</name>
    <dbReference type="NCBI Taxonomy" id="179855"/>
    <lineage>
        <taxon>Eukaryota</taxon>
        <taxon>Fungi</taxon>
        <taxon>Dikarya</taxon>
        <taxon>Basidiomycota</taxon>
        <taxon>Agaricomycotina</taxon>
        <taxon>Agaricomycetes</taxon>
        <taxon>Agaricomycetidae</taxon>
        <taxon>Agaricales</taxon>
        <taxon>Agaricineae</taxon>
        <taxon>Crepidotaceae</taxon>
        <taxon>Crepidotus</taxon>
    </lineage>
</organism>
<sequence length="78" mass="8605">MTFFIATLTCTALIILPQDELSEANEGLAFFTFYFVELPASYHDSALVALSPHTNISTPVYPFLGSLFLEEPLEAGFL</sequence>
<evidence type="ECO:0000313" key="3">
    <source>
        <dbReference type="Proteomes" id="UP000807306"/>
    </source>
</evidence>
<feature type="non-terminal residue" evidence="2">
    <location>
        <position position="78"/>
    </location>
</feature>
<keyword evidence="1" id="KW-0732">Signal</keyword>
<evidence type="ECO:0000313" key="2">
    <source>
        <dbReference type="EMBL" id="KAF9535027.1"/>
    </source>
</evidence>